<dbReference type="PANTHER" id="PTHR46060">
    <property type="entry name" value="MARINER MOS1 TRANSPOSASE-LIKE PROTEIN"/>
    <property type="match status" value="1"/>
</dbReference>
<dbReference type="Gene3D" id="3.30.420.10">
    <property type="entry name" value="Ribonuclease H-like superfamily/Ribonuclease H"/>
    <property type="match status" value="1"/>
</dbReference>
<dbReference type="AlphaFoldDB" id="A0A4C1VVD9"/>
<dbReference type="InterPro" id="IPR036397">
    <property type="entry name" value="RNaseH_sf"/>
</dbReference>
<comment type="caution">
    <text evidence="1">The sequence shown here is derived from an EMBL/GenBank/DDBJ whole genome shotgun (WGS) entry which is preliminary data.</text>
</comment>
<name>A0A4C1VVD9_EUMVA</name>
<keyword evidence="2" id="KW-1185">Reference proteome</keyword>
<dbReference type="PANTHER" id="PTHR46060:SF1">
    <property type="entry name" value="MARINER MOS1 TRANSPOSASE-LIKE PROTEIN"/>
    <property type="match status" value="1"/>
</dbReference>
<protein>
    <recommendedName>
        <fullName evidence="3">Mariner Mos1 transposase</fullName>
    </recommendedName>
</protein>
<dbReference type="EMBL" id="BGZK01000423">
    <property type="protein sequence ID" value="GBP42731.1"/>
    <property type="molecule type" value="Genomic_DNA"/>
</dbReference>
<sequence length="276" mass="31989">MSFDLKPPTPADVVWCVLHGLDEILAVRKLCTRWIPHDLTEGQKLRRVNWCRDMMQRFGGGDSNVVYNMVTGDESWIYCYDYETKRQSAQWVFPFEELTKIKRGRSVRKKMVASFFGMTGIKISDHPPYGPDLVPCDFYSFPKIKEKPREKWFMDAEDAVTAYENDFQTTLSASGQCFFSFDQRSNNLSRSLVGRAQVVIDMRARGLPPHRGVALTFSSRRGARGLFDLTQKLISQGTPSDLKSMLLTDEPSWFFVYLFNKDSFNYIRYGIFHLFI</sequence>
<accession>A0A4C1VVD9</accession>
<proteinExistence type="predicted"/>
<dbReference type="GO" id="GO:0003676">
    <property type="term" value="F:nucleic acid binding"/>
    <property type="evidence" value="ECO:0007669"/>
    <property type="project" value="InterPro"/>
</dbReference>
<dbReference type="Proteomes" id="UP000299102">
    <property type="component" value="Unassembled WGS sequence"/>
</dbReference>
<gene>
    <name evidence="1" type="ORF">EVAR_23369_1</name>
</gene>
<dbReference type="STRING" id="151549.A0A4C1VVD9"/>
<evidence type="ECO:0000313" key="1">
    <source>
        <dbReference type="EMBL" id="GBP42731.1"/>
    </source>
</evidence>
<evidence type="ECO:0008006" key="3">
    <source>
        <dbReference type="Google" id="ProtNLM"/>
    </source>
</evidence>
<reference evidence="1 2" key="1">
    <citation type="journal article" date="2019" name="Commun. Biol.">
        <title>The bagworm genome reveals a unique fibroin gene that provides high tensile strength.</title>
        <authorList>
            <person name="Kono N."/>
            <person name="Nakamura H."/>
            <person name="Ohtoshi R."/>
            <person name="Tomita M."/>
            <person name="Numata K."/>
            <person name="Arakawa K."/>
        </authorList>
    </citation>
    <scope>NUCLEOTIDE SEQUENCE [LARGE SCALE GENOMIC DNA]</scope>
</reference>
<organism evidence="1 2">
    <name type="scientific">Eumeta variegata</name>
    <name type="common">Bagworm moth</name>
    <name type="synonym">Eumeta japonica</name>
    <dbReference type="NCBI Taxonomy" id="151549"/>
    <lineage>
        <taxon>Eukaryota</taxon>
        <taxon>Metazoa</taxon>
        <taxon>Ecdysozoa</taxon>
        <taxon>Arthropoda</taxon>
        <taxon>Hexapoda</taxon>
        <taxon>Insecta</taxon>
        <taxon>Pterygota</taxon>
        <taxon>Neoptera</taxon>
        <taxon>Endopterygota</taxon>
        <taxon>Lepidoptera</taxon>
        <taxon>Glossata</taxon>
        <taxon>Ditrysia</taxon>
        <taxon>Tineoidea</taxon>
        <taxon>Psychidae</taxon>
        <taxon>Oiketicinae</taxon>
        <taxon>Eumeta</taxon>
    </lineage>
</organism>
<dbReference type="OrthoDB" id="10017160at2759"/>
<dbReference type="InterPro" id="IPR052709">
    <property type="entry name" value="Transposase-MT_Hybrid"/>
</dbReference>
<evidence type="ECO:0000313" key="2">
    <source>
        <dbReference type="Proteomes" id="UP000299102"/>
    </source>
</evidence>